<accession>A0A2N5PHI8</accession>
<organism evidence="1 2">
    <name type="scientific">Mediterraneibacter gnavus</name>
    <name type="common">Ruminococcus gnavus</name>
    <dbReference type="NCBI Taxonomy" id="33038"/>
    <lineage>
        <taxon>Bacteria</taxon>
        <taxon>Bacillati</taxon>
        <taxon>Bacillota</taxon>
        <taxon>Clostridia</taxon>
        <taxon>Lachnospirales</taxon>
        <taxon>Lachnospiraceae</taxon>
        <taxon>Mediterraneibacter</taxon>
    </lineage>
</organism>
<comment type="caution">
    <text evidence="1">The sequence shown here is derived from an EMBL/GenBank/DDBJ whole genome shotgun (WGS) entry which is preliminary data.</text>
</comment>
<sequence length="465" mass="51346">MKLKGTMVIELTDVNTSEVETYVEENMVTNAVNNILGLNPMAIFYTEEEYSTGLVWTDNLLPICPNMIGGILLFPKALEENVDNIYVQSDNLPVAYASDNVNSTANTARGSLNLTESKALDNGYKFVWEFTPSQGNGTIAAIALTSAKGGENGFGSSVADASAFLQLKEVDIGNLGLAKQMVLFETAEVDFENDILYSITFEDSSVRVRKVRIPIFSIGLNENINDSTYTVLEDKVIPASVFQFLGSYTLYGEFLDGQDGYWYGFSNEENSSGDATMLWVKISKTDYSIEEGSWTLSNAYLMAVGERATDSSYPERICRCCMRNGYLYVPAYNKKGIYKINVSNSADVTLIPFGFTSGAKPLCESGTCELYLTLIGDLIVGADYQILANDTVIKTKGNQRLNHAATPLFQYKHFLLGWGGSYGNEYRTMYLLTPYLATINNLSSAVVKTTDKTMKITYTLTEETE</sequence>
<evidence type="ECO:0000313" key="1">
    <source>
        <dbReference type="EMBL" id="PLT74611.1"/>
    </source>
</evidence>
<dbReference type="Proteomes" id="UP000235093">
    <property type="component" value="Unassembled WGS sequence"/>
</dbReference>
<dbReference type="AlphaFoldDB" id="A0A2N5PHI8"/>
<name>A0A2N5PHI8_MEDGN</name>
<proteinExistence type="predicted"/>
<gene>
    <name evidence="1" type="ORF">CDL23_09275</name>
</gene>
<reference evidence="1 2" key="1">
    <citation type="journal article" date="2017" name="Genome Med.">
        <title>A novel Ruminococcus gnavus clade enriched in inflammatory bowel disease patients.</title>
        <authorList>
            <person name="Hall A.B."/>
            <person name="Yassour M."/>
            <person name="Sauk J."/>
            <person name="Garner A."/>
            <person name="Jiang X."/>
            <person name="Arthur T."/>
            <person name="Lagoudas G.K."/>
            <person name="Vatanen T."/>
            <person name="Fornelos N."/>
            <person name="Wilson R."/>
            <person name="Bertha M."/>
            <person name="Cohen M."/>
            <person name="Garber J."/>
            <person name="Khalili H."/>
            <person name="Gevers D."/>
            <person name="Ananthakrishnan A.N."/>
            <person name="Kugathasan S."/>
            <person name="Lander E.S."/>
            <person name="Blainey P."/>
            <person name="Vlamakis H."/>
            <person name="Xavier R.J."/>
            <person name="Huttenhower C."/>
        </authorList>
    </citation>
    <scope>NUCLEOTIDE SEQUENCE [LARGE SCALE GENOMIC DNA]</scope>
    <source>
        <strain evidence="1 2">RJX1125</strain>
    </source>
</reference>
<dbReference type="EMBL" id="NIHT01000013">
    <property type="protein sequence ID" value="PLT74611.1"/>
    <property type="molecule type" value="Genomic_DNA"/>
</dbReference>
<evidence type="ECO:0000313" key="2">
    <source>
        <dbReference type="Proteomes" id="UP000235093"/>
    </source>
</evidence>
<protein>
    <submittedName>
        <fullName evidence="1">Uncharacterized protein</fullName>
    </submittedName>
</protein>
<dbReference type="RefSeq" id="WP_101884012.1">
    <property type="nucleotide sequence ID" value="NZ_JAPRAW010000006.1"/>
</dbReference>